<feature type="compositionally biased region" description="Polar residues" evidence="1">
    <location>
        <begin position="40"/>
        <end position="54"/>
    </location>
</feature>
<reference evidence="2 3" key="2">
    <citation type="submission" date="2019-04" db="EMBL/GenBank/DDBJ databases">
        <title>The genome sequence of big-headed turtle.</title>
        <authorList>
            <person name="Gong S."/>
        </authorList>
    </citation>
    <scope>NUCLEOTIDE SEQUENCE [LARGE SCALE GENOMIC DNA]</scope>
    <source>
        <strain evidence="2">DO16091913</strain>
        <tissue evidence="2">Muscle</tissue>
    </source>
</reference>
<keyword evidence="2" id="KW-0378">Hydrolase</keyword>
<evidence type="ECO:0000313" key="2">
    <source>
        <dbReference type="EMBL" id="TFK02156.1"/>
    </source>
</evidence>
<dbReference type="AlphaFoldDB" id="A0A4D9DW14"/>
<sequence>MCHNSTQKNHFSGTSGRRIRTTHAPLQFRPPREALLTEPAPQQASPPKNPTSTRPCLPQSSSSSSPPLLRHEDPETRLRYTPWGSSLPIQRQRLDFLIAPRIRISSLLRGSLGKICI</sequence>
<feature type="compositionally biased region" description="Polar residues" evidence="1">
    <location>
        <begin position="1"/>
        <end position="15"/>
    </location>
</feature>
<evidence type="ECO:0000313" key="3">
    <source>
        <dbReference type="Proteomes" id="UP000297703"/>
    </source>
</evidence>
<dbReference type="GO" id="GO:0004527">
    <property type="term" value="F:exonuclease activity"/>
    <property type="evidence" value="ECO:0007669"/>
    <property type="project" value="UniProtKB-KW"/>
</dbReference>
<protein>
    <submittedName>
        <fullName evidence="2">Exonuclease mut-7-like protein</fullName>
    </submittedName>
</protein>
<feature type="compositionally biased region" description="Basic and acidic residues" evidence="1">
    <location>
        <begin position="69"/>
        <end position="78"/>
    </location>
</feature>
<reference evidence="2 3" key="1">
    <citation type="submission" date="2019-04" db="EMBL/GenBank/DDBJ databases">
        <title>Draft genome of the big-headed turtle Platysternon megacephalum.</title>
        <authorList>
            <person name="Gong S."/>
        </authorList>
    </citation>
    <scope>NUCLEOTIDE SEQUENCE [LARGE SCALE GENOMIC DNA]</scope>
    <source>
        <strain evidence="2">DO16091913</strain>
        <tissue evidence="2">Muscle</tissue>
    </source>
</reference>
<comment type="caution">
    <text evidence="2">The sequence shown here is derived from an EMBL/GenBank/DDBJ whole genome shotgun (WGS) entry which is preliminary data.</text>
</comment>
<dbReference type="EMBL" id="QXTE01000199">
    <property type="protein sequence ID" value="TFK02156.1"/>
    <property type="molecule type" value="Genomic_DNA"/>
</dbReference>
<feature type="region of interest" description="Disordered" evidence="1">
    <location>
        <begin position="1"/>
        <end position="83"/>
    </location>
</feature>
<proteinExistence type="predicted"/>
<keyword evidence="3" id="KW-1185">Reference proteome</keyword>
<keyword evidence="2" id="KW-0269">Exonuclease</keyword>
<accession>A0A4D9DW14</accession>
<evidence type="ECO:0000256" key="1">
    <source>
        <dbReference type="SAM" id="MobiDB-lite"/>
    </source>
</evidence>
<organism evidence="2 3">
    <name type="scientific">Platysternon megacephalum</name>
    <name type="common">big-headed turtle</name>
    <dbReference type="NCBI Taxonomy" id="55544"/>
    <lineage>
        <taxon>Eukaryota</taxon>
        <taxon>Metazoa</taxon>
        <taxon>Chordata</taxon>
        <taxon>Craniata</taxon>
        <taxon>Vertebrata</taxon>
        <taxon>Euteleostomi</taxon>
        <taxon>Archelosauria</taxon>
        <taxon>Testudinata</taxon>
        <taxon>Testudines</taxon>
        <taxon>Cryptodira</taxon>
        <taxon>Durocryptodira</taxon>
        <taxon>Testudinoidea</taxon>
        <taxon>Platysternidae</taxon>
        <taxon>Platysternon</taxon>
    </lineage>
</organism>
<keyword evidence="2" id="KW-0540">Nuclease</keyword>
<feature type="compositionally biased region" description="Low complexity" evidence="1">
    <location>
        <begin position="57"/>
        <end position="68"/>
    </location>
</feature>
<name>A0A4D9DW14_9SAUR</name>
<gene>
    <name evidence="2" type="ORF">DR999_PMT15581</name>
</gene>
<dbReference type="Proteomes" id="UP000297703">
    <property type="component" value="Unassembled WGS sequence"/>
</dbReference>